<keyword evidence="8" id="KW-1185">Reference proteome</keyword>
<accession>A0A5P9YPU7</accession>
<dbReference type="Proteomes" id="UP000312512">
    <property type="component" value="Unassembled WGS sequence"/>
</dbReference>
<accession>A0A5C4WKB2</accession>
<evidence type="ECO:0000313" key="8">
    <source>
        <dbReference type="Proteomes" id="UP000312512"/>
    </source>
</evidence>
<evidence type="ECO:0000256" key="5">
    <source>
        <dbReference type="ARBA" id="ARBA00023288"/>
    </source>
</evidence>
<dbReference type="EMBL" id="VDLX02000006">
    <property type="protein sequence ID" value="KAB8194086.1"/>
    <property type="molecule type" value="Genomic_DNA"/>
</dbReference>
<feature type="chain" id="PRO_5038677716" evidence="6">
    <location>
        <begin position="33"/>
        <end position="451"/>
    </location>
</feature>
<dbReference type="Pfam" id="PF01547">
    <property type="entry name" value="SBP_bac_1"/>
    <property type="match status" value="1"/>
</dbReference>
<gene>
    <name evidence="7" type="ORF">FH608_018060</name>
</gene>
<dbReference type="PANTHER" id="PTHR43649">
    <property type="entry name" value="ARABINOSE-BINDING PROTEIN-RELATED"/>
    <property type="match status" value="1"/>
</dbReference>
<name>A0A5C4WKB2_9ACTN</name>
<evidence type="ECO:0000256" key="6">
    <source>
        <dbReference type="SAM" id="SignalP"/>
    </source>
</evidence>
<evidence type="ECO:0000256" key="3">
    <source>
        <dbReference type="ARBA" id="ARBA00023136"/>
    </source>
</evidence>
<dbReference type="InterPro" id="IPR050490">
    <property type="entry name" value="Bact_solute-bd_prot1"/>
</dbReference>
<dbReference type="SUPFAM" id="SSF53850">
    <property type="entry name" value="Periplasmic binding protein-like II"/>
    <property type="match status" value="1"/>
</dbReference>
<proteinExistence type="predicted"/>
<evidence type="ECO:0000256" key="2">
    <source>
        <dbReference type="ARBA" id="ARBA00022729"/>
    </source>
</evidence>
<dbReference type="InterPro" id="IPR006059">
    <property type="entry name" value="SBP"/>
</dbReference>
<reference evidence="7 8" key="1">
    <citation type="submission" date="2019-10" db="EMBL/GenBank/DDBJ databases">
        <title>Nonomuraea sp. nov., isolated from Phyllanthus amarus.</title>
        <authorList>
            <person name="Klykleung N."/>
            <person name="Tanasupawat S."/>
        </authorList>
    </citation>
    <scope>NUCLEOTIDE SEQUENCE [LARGE SCALE GENOMIC DNA]</scope>
    <source>
        <strain evidence="7 8">PA1-10</strain>
    </source>
</reference>
<protein>
    <submittedName>
        <fullName evidence="7">Extracellular solute-binding protein</fullName>
    </submittedName>
</protein>
<feature type="signal peptide" evidence="6">
    <location>
        <begin position="1"/>
        <end position="32"/>
    </location>
</feature>
<comment type="caution">
    <text evidence="7">The sequence shown here is derived from an EMBL/GenBank/DDBJ whole genome shotgun (WGS) entry which is preliminary data.</text>
</comment>
<keyword evidence="3" id="KW-0472">Membrane</keyword>
<keyword evidence="1" id="KW-1003">Cell membrane</keyword>
<evidence type="ECO:0000256" key="1">
    <source>
        <dbReference type="ARBA" id="ARBA00022475"/>
    </source>
</evidence>
<dbReference type="OrthoDB" id="2515046at2"/>
<keyword evidence="2 6" id="KW-0732">Signal</keyword>
<keyword evidence="5" id="KW-0449">Lipoprotein</keyword>
<sequence length="451" mass="48543">MTPPTFPPPRRRRRRGAASAAVLALTLAASLAACSSEDTPSADTATAGGPVTLEFWTWSLKGSDPEAKAIVDKYHQEHPNVTVKLSEVGGTADTSSKLLAADKAGDTPDVVQVEYRGLPALVVSGAVKEITADVASVKGNVDPNIWALTTFNDQVYGVPQDIGPMMLTYRKDLFDKYGVKVPTTWAEYAEAAEKIREKNPDAYIASFAAREFEFFAAQAAQAGAQWWSNDGKAWKVGIDSEASLKTADYWEDLVKRDLVKVEPLLTPEWNAKVNKGEILSWAAAAWAPSVLYSVAPDTAGKWESAPLPQWTPGDPAVPFMGGSTYLVPAKSKHPKEAAAFAAWLGASDEGSKLLLSLDLFPGGNAGRQATLSHEPPQLMPQQKDFYTITDQVIKNTTIPVTWGPNVNVAQTAFGDALNKAALDRTSFREVYKATQQAVVADLEKAGYTVAK</sequence>
<organism evidence="7 8">
    <name type="scientific">Nonomuraea phyllanthi</name>
    <dbReference type="NCBI Taxonomy" id="2219224"/>
    <lineage>
        <taxon>Bacteria</taxon>
        <taxon>Bacillati</taxon>
        <taxon>Actinomycetota</taxon>
        <taxon>Actinomycetes</taxon>
        <taxon>Streptosporangiales</taxon>
        <taxon>Streptosporangiaceae</taxon>
        <taxon>Nonomuraea</taxon>
    </lineage>
</organism>
<evidence type="ECO:0000313" key="7">
    <source>
        <dbReference type="EMBL" id="KAB8194086.1"/>
    </source>
</evidence>
<keyword evidence="4" id="KW-0564">Palmitate</keyword>
<dbReference type="PANTHER" id="PTHR43649:SF33">
    <property type="entry name" value="POLYGALACTURONAN_RHAMNOGALACTURONAN-BINDING PROTEIN YTCQ"/>
    <property type="match status" value="1"/>
</dbReference>
<dbReference type="Gene3D" id="3.40.190.10">
    <property type="entry name" value="Periplasmic binding protein-like II"/>
    <property type="match status" value="1"/>
</dbReference>
<dbReference type="RefSeq" id="WP_139631692.1">
    <property type="nucleotide sequence ID" value="NZ_CP045572.1"/>
</dbReference>
<dbReference type="AlphaFoldDB" id="A0A5C4WKB2"/>
<evidence type="ECO:0000256" key="4">
    <source>
        <dbReference type="ARBA" id="ARBA00023139"/>
    </source>
</evidence>